<gene>
    <name evidence="3" type="ordered locus">Amet_0969</name>
</gene>
<name>A6TLW8_ALKMQ</name>
<dbReference type="EMBL" id="CP000724">
    <property type="protein sequence ID" value="ABR47186.1"/>
    <property type="molecule type" value="Genomic_DNA"/>
</dbReference>
<proteinExistence type="predicted"/>
<dbReference type="OrthoDB" id="9815946at2"/>
<evidence type="ECO:0000256" key="2">
    <source>
        <dbReference type="SAM" id="SignalP"/>
    </source>
</evidence>
<feature type="chain" id="PRO_5038826457" evidence="2">
    <location>
        <begin position="19"/>
        <end position="350"/>
    </location>
</feature>
<dbReference type="GO" id="GO:0055085">
    <property type="term" value="P:transmembrane transport"/>
    <property type="evidence" value="ECO:0007669"/>
    <property type="project" value="InterPro"/>
</dbReference>
<dbReference type="STRING" id="293826.Amet_0969"/>
<sequence length="350" mass="39099">MKKFWTILLVLAMTLTLAACGGNEADAPAGDVDADAPAANGEKKVIMVSTKFVDDEQTAISLKKVVEDINERSEGSLELQLFTGGILPIGKDGMEQIVQGSDWILVDGINFLGDYVPDYNAVTGPFLYQTFDEYLAMTQTDLVQNLNEQLEQDHGVKVLSLDWVFGFRSMMTNKPIQTPDDMNGLNIRVPTSQLYTYTIEAMGGNPVSMPYPDTYAAIQQGVINGVEGSIMTYYGTQQYENVKEYSLTNHLLGVSAVTISPKLWDALTEEQQTIIAEEFQKGMEENLVETIRLEKEYEVLLKEEGVNFHEVDADAFLRAAAPVYTKFDRWTPGIYEELVKELEIIKENLK</sequence>
<dbReference type="NCBIfam" id="NF037995">
    <property type="entry name" value="TRAP_S1"/>
    <property type="match status" value="1"/>
</dbReference>
<dbReference type="CDD" id="cd13669">
    <property type="entry name" value="PBP2_TRAP_TM0322_like"/>
    <property type="match status" value="1"/>
</dbReference>
<keyword evidence="4" id="KW-1185">Reference proteome</keyword>
<dbReference type="RefSeq" id="WP_012062228.1">
    <property type="nucleotide sequence ID" value="NC_009633.1"/>
</dbReference>
<dbReference type="HOGENOM" id="CLU_036176_4_0_9"/>
<dbReference type="PROSITE" id="PS51257">
    <property type="entry name" value="PROKAR_LIPOPROTEIN"/>
    <property type="match status" value="1"/>
</dbReference>
<protein>
    <submittedName>
        <fullName evidence="3">TRAP dicarboxylate transporter-DctP subunit</fullName>
    </submittedName>
</protein>
<dbReference type="InterPro" id="IPR038404">
    <property type="entry name" value="TRAP_DctP_sf"/>
</dbReference>
<dbReference type="KEGG" id="amt:Amet_0969"/>
<dbReference type="InterPro" id="IPR018389">
    <property type="entry name" value="DctP_fam"/>
</dbReference>
<dbReference type="Gene3D" id="3.40.190.170">
    <property type="entry name" value="Bacterial extracellular solute-binding protein, family 7"/>
    <property type="match status" value="1"/>
</dbReference>
<dbReference type="AlphaFoldDB" id="A6TLW8"/>
<reference evidence="4" key="1">
    <citation type="journal article" date="2016" name="Genome Announc.">
        <title>Complete genome sequence of Alkaliphilus metalliredigens strain QYMF, an alkaliphilic and metal-reducing bacterium isolated from borax-contaminated leachate ponds.</title>
        <authorList>
            <person name="Hwang C."/>
            <person name="Copeland A."/>
            <person name="Lucas S."/>
            <person name="Lapidus A."/>
            <person name="Barry K."/>
            <person name="Detter J.C."/>
            <person name="Glavina Del Rio T."/>
            <person name="Hammon N."/>
            <person name="Israni S."/>
            <person name="Dalin E."/>
            <person name="Tice H."/>
            <person name="Pitluck S."/>
            <person name="Chertkov O."/>
            <person name="Brettin T."/>
            <person name="Bruce D."/>
            <person name="Han C."/>
            <person name="Schmutz J."/>
            <person name="Larimer F."/>
            <person name="Land M.L."/>
            <person name="Hauser L."/>
            <person name="Kyrpides N."/>
            <person name="Mikhailova N."/>
            <person name="Ye Q."/>
            <person name="Zhou J."/>
            <person name="Richardson P."/>
            <person name="Fields M.W."/>
        </authorList>
    </citation>
    <scope>NUCLEOTIDE SEQUENCE [LARGE SCALE GENOMIC DNA]</scope>
    <source>
        <strain evidence="4">QYMF</strain>
    </source>
</reference>
<dbReference type="Proteomes" id="UP000001572">
    <property type="component" value="Chromosome"/>
</dbReference>
<dbReference type="PANTHER" id="PTHR33376">
    <property type="match status" value="1"/>
</dbReference>
<keyword evidence="1 2" id="KW-0732">Signal</keyword>
<accession>A6TLW8</accession>
<evidence type="ECO:0000313" key="3">
    <source>
        <dbReference type="EMBL" id="ABR47186.1"/>
    </source>
</evidence>
<evidence type="ECO:0000256" key="1">
    <source>
        <dbReference type="ARBA" id="ARBA00022729"/>
    </source>
</evidence>
<feature type="signal peptide" evidence="2">
    <location>
        <begin position="1"/>
        <end position="18"/>
    </location>
</feature>
<dbReference type="eggNOG" id="COG1638">
    <property type="taxonomic scope" value="Bacteria"/>
</dbReference>
<dbReference type="Pfam" id="PF03480">
    <property type="entry name" value="DctP"/>
    <property type="match status" value="1"/>
</dbReference>
<dbReference type="PANTHER" id="PTHR33376:SF3">
    <property type="entry name" value="C4-DICARBOXYLATE-BINDING PROTEIN"/>
    <property type="match status" value="1"/>
</dbReference>
<evidence type="ECO:0000313" key="4">
    <source>
        <dbReference type="Proteomes" id="UP000001572"/>
    </source>
</evidence>
<organism evidence="3 4">
    <name type="scientific">Alkaliphilus metalliredigens (strain QYMF)</name>
    <dbReference type="NCBI Taxonomy" id="293826"/>
    <lineage>
        <taxon>Bacteria</taxon>
        <taxon>Bacillati</taxon>
        <taxon>Bacillota</taxon>
        <taxon>Clostridia</taxon>
        <taxon>Peptostreptococcales</taxon>
        <taxon>Natronincolaceae</taxon>
        <taxon>Alkaliphilus</taxon>
    </lineage>
</organism>